<evidence type="ECO:0000256" key="9">
    <source>
        <dbReference type="PROSITE-ProRule" id="PRU10141"/>
    </source>
</evidence>
<accession>A0A1D6I421</accession>
<feature type="coiled-coil region" evidence="10">
    <location>
        <begin position="403"/>
        <end position="479"/>
    </location>
</feature>
<dbReference type="eggNOG" id="ENOG502QQ92">
    <property type="taxonomic scope" value="Eukaryota"/>
</dbReference>
<evidence type="ECO:0000256" key="7">
    <source>
        <dbReference type="ARBA" id="ARBA00022786"/>
    </source>
</evidence>
<dbReference type="PaxDb" id="4577-GRMZM2G092550_P01"/>
<evidence type="ECO:0000256" key="6">
    <source>
        <dbReference type="ARBA" id="ARBA00022777"/>
    </source>
</evidence>
<dbReference type="SMART" id="SM00504">
    <property type="entry name" value="Ubox"/>
    <property type="match status" value="1"/>
</dbReference>
<dbReference type="EMBL" id="CM007650">
    <property type="protein sequence ID" value="ONM54887.1"/>
    <property type="molecule type" value="Genomic_DNA"/>
</dbReference>
<dbReference type="UniPathway" id="UPA00143"/>
<keyword evidence="8 9" id="KW-0067">ATP-binding</keyword>
<evidence type="ECO:0000256" key="2">
    <source>
        <dbReference type="ARBA" id="ARBA00004906"/>
    </source>
</evidence>
<dbReference type="InterPro" id="IPR003613">
    <property type="entry name" value="Ubox_domain"/>
</dbReference>
<feature type="binding site" evidence="9">
    <location>
        <position position="529"/>
    </location>
    <ligand>
        <name>ATP</name>
        <dbReference type="ChEBI" id="CHEBI:30616"/>
    </ligand>
</feature>
<dbReference type="PROSITE" id="PS00107">
    <property type="entry name" value="PROTEIN_KINASE_ATP"/>
    <property type="match status" value="1"/>
</dbReference>
<feature type="region of interest" description="Disordered" evidence="11">
    <location>
        <begin position="222"/>
        <end position="275"/>
    </location>
</feature>
<keyword evidence="6" id="KW-0418">Kinase</keyword>
<dbReference type="InterPro" id="IPR008271">
    <property type="entry name" value="Ser/Thr_kinase_AS"/>
</dbReference>
<protein>
    <recommendedName>
        <fullName evidence="3">RING-type E3 ubiquitin transferase</fullName>
        <ecNumber evidence="3">2.3.2.27</ecNumber>
    </recommendedName>
</protein>
<dbReference type="GO" id="GO:0061630">
    <property type="term" value="F:ubiquitin protein ligase activity"/>
    <property type="evidence" value="ECO:0007669"/>
    <property type="project" value="UniProtKB-EC"/>
</dbReference>
<keyword evidence="4" id="KW-0808">Transferase</keyword>
<dbReference type="InterPro" id="IPR011009">
    <property type="entry name" value="Kinase-like_dom_sf"/>
</dbReference>
<dbReference type="InterPro" id="IPR017441">
    <property type="entry name" value="Protein_kinase_ATP_BS"/>
</dbReference>
<dbReference type="InterPro" id="IPR000719">
    <property type="entry name" value="Prot_kinase_dom"/>
</dbReference>
<evidence type="ECO:0000256" key="10">
    <source>
        <dbReference type="SAM" id="Coils"/>
    </source>
</evidence>
<evidence type="ECO:0000256" key="8">
    <source>
        <dbReference type="ARBA" id="ARBA00022840"/>
    </source>
</evidence>
<dbReference type="Pfam" id="PF00069">
    <property type="entry name" value="Pkinase"/>
    <property type="match status" value="1"/>
</dbReference>
<dbReference type="PROSITE" id="PS51698">
    <property type="entry name" value="U_BOX"/>
    <property type="match status" value="1"/>
</dbReference>
<dbReference type="InterPro" id="IPR014729">
    <property type="entry name" value="Rossmann-like_a/b/a_fold"/>
</dbReference>
<dbReference type="PANTHER" id="PTHR45647:SF114">
    <property type="entry name" value="OS10G0561500 PROTEIN"/>
    <property type="match status" value="1"/>
</dbReference>
<proteinExistence type="predicted"/>
<keyword evidence="5 9" id="KW-0547">Nucleotide-binding</keyword>
<name>A0A1D6I421_MAIZE</name>
<dbReference type="SMR" id="A0A1D6I421"/>
<dbReference type="Gene3D" id="1.10.510.10">
    <property type="entry name" value="Transferase(Phosphotransferase) domain 1"/>
    <property type="match status" value="1"/>
</dbReference>
<dbReference type="AlphaFoldDB" id="A0A1D6I421"/>
<feature type="compositionally biased region" description="Polar residues" evidence="11">
    <location>
        <begin position="222"/>
        <end position="255"/>
    </location>
</feature>
<dbReference type="PROSITE" id="PS00108">
    <property type="entry name" value="PROTEIN_KINASE_ST"/>
    <property type="match status" value="1"/>
</dbReference>
<comment type="pathway">
    <text evidence="2">Protein modification; protein ubiquitination.</text>
</comment>
<dbReference type="InterPro" id="IPR013083">
    <property type="entry name" value="Znf_RING/FYVE/PHD"/>
</dbReference>
<evidence type="ECO:0000256" key="3">
    <source>
        <dbReference type="ARBA" id="ARBA00012483"/>
    </source>
</evidence>
<dbReference type="InParanoid" id="A0A1D6I421"/>
<dbReference type="GO" id="GO:0016567">
    <property type="term" value="P:protein ubiquitination"/>
    <property type="evidence" value="ECO:0007669"/>
    <property type="project" value="UniProtKB-UniPathway"/>
</dbReference>
<dbReference type="SUPFAM" id="SSF56112">
    <property type="entry name" value="Protein kinase-like (PK-like)"/>
    <property type="match status" value="1"/>
</dbReference>
<organism evidence="12">
    <name type="scientific">Zea mays</name>
    <name type="common">Maize</name>
    <dbReference type="NCBI Taxonomy" id="4577"/>
    <lineage>
        <taxon>Eukaryota</taxon>
        <taxon>Viridiplantae</taxon>
        <taxon>Streptophyta</taxon>
        <taxon>Embryophyta</taxon>
        <taxon>Tracheophyta</taxon>
        <taxon>Spermatophyta</taxon>
        <taxon>Magnoliopsida</taxon>
        <taxon>Liliopsida</taxon>
        <taxon>Poales</taxon>
        <taxon>Poaceae</taxon>
        <taxon>PACMAD clade</taxon>
        <taxon>Panicoideae</taxon>
        <taxon>Andropogonodae</taxon>
        <taxon>Andropogoneae</taxon>
        <taxon>Tripsacinae</taxon>
        <taxon>Zea</taxon>
    </lineage>
</organism>
<evidence type="ECO:0000256" key="11">
    <source>
        <dbReference type="SAM" id="MobiDB-lite"/>
    </source>
</evidence>
<sequence length="894" mass="99484">MATQEETMVTESSPSSDSSITIGLAVSSSKSSKYAVNWALKNFGTRQRIRFMLIHVRQKVTLVPTPMGNYVPVDQVRDDIASAYEKEVECEAQNMLLMYKNMCDGKVEAEVLVVKGDDVAETISGVVLACQIHKLFVGVSSHSNFIRKFKGTRMFSRICKCVPSFCMVYAISKGGLSMVYSLGSESDNSSKILQVNESSNSELYSDKSSVSDITPSIISRSNSLDGNLDSPPSTHHNWSQSLQEHLSRSTSSTIGKDQRISPCTDGSSNLGILDKTPTMSRALQELMLLEDEASAPCATGQISASTNLPLSDKALTVKSALQELMLSEDKASTHCASGQISGSSNFPISYKAPTVSNALQELMLSEDKDNANFELEKLRIKLEHMKGVCKLVQDESTSASQQMIDLVERRAQEEARLAEVRQRINITTEAARKEREQRYAIEAQARHVRDLAKEEALKKQNLQLRLSREADNVQKLEKLLELGGKSYTVFTWEEMESATSSFSEALKIGSGAFGTVYKGKVHHKTVAIKVLKSDDSHIAKHFEKEVCRAPLQKTDALFVISCYLHYFLNGMCSLVQLEILGKTRHRHLLLLLGACLDRACLVYEYMENGSLEDRLQCKGDTAPLPWYHRFRIAWEITLALIFLHSSKPKPIIHRDLKPANILLDRNFTSKIGDAGLATFLPLRDTSSTHTIRKSTDLVGTLFYLDPEYQRTGQVSAKSDVYALGMVFLQLLTAKSPIGLADTAERAMEEDHLIDILDQRAGNWPVREAHELTQLGLRCLEMRSKDRPDLKSKVLVVLERLNNLASTVYHSVQPIPTAPPSHFICPILKRVMQDPCIASDGYSYERVAIEMWLNENDVSPLTKARLPDKNLVPNLALICLINSWKGEVGATGPIR</sequence>
<dbReference type="Gene3D" id="3.30.200.20">
    <property type="entry name" value="Phosphorylase Kinase, domain 1"/>
    <property type="match status" value="2"/>
</dbReference>
<dbReference type="ExpressionAtlas" id="A0A1D6I421">
    <property type="expression patterns" value="baseline"/>
</dbReference>
<keyword evidence="7" id="KW-0833">Ubl conjugation pathway</keyword>
<dbReference type="CDD" id="cd16655">
    <property type="entry name" value="RING-Ubox_WDSUB1-like"/>
    <property type="match status" value="1"/>
</dbReference>
<dbReference type="GO" id="GO:0004672">
    <property type="term" value="F:protein kinase activity"/>
    <property type="evidence" value="ECO:0007669"/>
    <property type="project" value="InterPro"/>
</dbReference>
<dbReference type="SUPFAM" id="SSF52402">
    <property type="entry name" value="Adenine nucleotide alpha hydrolases-like"/>
    <property type="match status" value="1"/>
</dbReference>
<reference evidence="12" key="1">
    <citation type="submission" date="2015-12" db="EMBL/GenBank/DDBJ databases">
        <title>Update maize B73 reference genome by single molecule sequencing technologies.</title>
        <authorList>
            <consortium name="Maize Genome Sequencing Project"/>
            <person name="Ware D."/>
        </authorList>
    </citation>
    <scope>NUCLEOTIDE SEQUENCE [LARGE SCALE GENOMIC DNA]</scope>
    <source>
        <tissue evidence="12">Seedling</tissue>
    </source>
</reference>
<gene>
    <name evidence="12" type="ORF">ZEAMMB73_Zm00001d020416</name>
</gene>
<dbReference type="GO" id="GO:0005524">
    <property type="term" value="F:ATP binding"/>
    <property type="evidence" value="ECO:0007669"/>
    <property type="project" value="UniProtKB-UniRule"/>
</dbReference>
<evidence type="ECO:0000313" key="12">
    <source>
        <dbReference type="EMBL" id="ONM54887.1"/>
    </source>
</evidence>
<dbReference type="Pfam" id="PF04564">
    <property type="entry name" value="U-box"/>
    <property type="match status" value="1"/>
</dbReference>
<dbReference type="PANTHER" id="PTHR45647">
    <property type="entry name" value="OS02G0152300 PROTEIN"/>
    <property type="match status" value="1"/>
</dbReference>
<evidence type="ECO:0000256" key="5">
    <source>
        <dbReference type="ARBA" id="ARBA00022741"/>
    </source>
</evidence>
<dbReference type="SUPFAM" id="SSF57850">
    <property type="entry name" value="RING/U-box"/>
    <property type="match status" value="1"/>
</dbReference>
<dbReference type="Gene3D" id="3.40.50.620">
    <property type="entry name" value="HUPs"/>
    <property type="match status" value="1"/>
</dbReference>
<dbReference type="EC" id="2.3.2.27" evidence="3"/>
<dbReference type="Gene3D" id="3.30.40.10">
    <property type="entry name" value="Zinc/RING finger domain, C3HC4 (zinc finger)"/>
    <property type="match status" value="1"/>
</dbReference>
<dbReference type="CDD" id="cd01989">
    <property type="entry name" value="USP_STK_Ubox_N"/>
    <property type="match status" value="1"/>
</dbReference>
<comment type="catalytic activity">
    <reaction evidence="1">
        <text>S-ubiquitinyl-[E2 ubiquitin-conjugating enzyme]-L-cysteine + [acceptor protein]-L-lysine = [E2 ubiquitin-conjugating enzyme]-L-cysteine + N(6)-ubiquitinyl-[acceptor protein]-L-lysine.</text>
        <dbReference type="EC" id="2.3.2.27"/>
    </reaction>
</comment>
<evidence type="ECO:0000256" key="4">
    <source>
        <dbReference type="ARBA" id="ARBA00022679"/>
    </source>
</evidence>
<dbReference type="InterPro" id="IPR051348">
    <property type="entry name" value="U-box_ubiquitin_ligases"/>
</dbReference>
<evidence type="ECO:0000256" key="1">
    <source>
        <dbReference type="ARBA" id="ARBA00000900"/>
    </source>
</evidence>
<dbReference type="OMA" id="MWLCEND"/>
<dbReference type="PROSITE" id="PS50011">
    <property type="entry name" value="PROTEIN_KINASE_DOM"/>
    <property type="match status" value="1"/>
</dbReference>
<keyword evidence="10" id="KW-0175">Coiled coil</keyword>
<dbReference type="SMART" id="SM00220">
    <property type="entry name" value="S_TKc"/>
    <property type="match status" value="1"/>
</dbReference>